<keyword evidence="2" id="KW-1185">Reference proteome</keyword>
<proteinExistence type="predicted"/>
<name>A0ABT9VLR5_9BACI</name>
<comment type="caution">
    <text evidence="1">The sequence shown here is derived from an EMBL/GenBank/DDBJ whole genome shotgun (WGS) entry which is preliminary data.</text>
</comment>
<accession>A0ABT9VLR5</accession>
<evidence type="ECO:0000313" key="1">
    <source>
        <dbReference type="EMBL" id="MDQ0161810.1"/>
    </source>
</evidence>
<dbReference type="Proteomes" id="UP001225646">
    <property type="component" value="Unassembled WGS sequence"/>
</dbReference>
<organism evidence="1 2">
    <name type="scientific">Aeribacillus alveayuensis</name>
    <dbReference type="NCBI Taxonomy" id="279215"/>
    <lineage>
        <taxon>Bacteria</taxon>
        <taxon>Bacillati</taxon>
        <taxon>Bacillota</taxon>
        <taxon>Bacilli</taxon>
        <taxon>Bacillales</taxon>
        <taxon>Bacillaceae</taxon>
        <taxon>Aeribacillus</taxon>
    </lineage>
</organism>
<evidence type="ECO:0000313" key="2">
    <source>
        <dbReference type="Proteomes" id="UP001225646"/>
    </source>
</evidence>
<protein>
    <submittedName>
        <fullName evidence="1">Uncharacterized protein</fullName>
    </submittedName>
</protein>
<dbReference type="RefSeq" id="WP_268753000.1">
    <property type="nucleotide sequence ID" value="NZ_JYCE01000006.1"/>
</dbReference>
<gene>
    <name evidence="1" type="ORF">J2S06_000880</name>
</gene>
<reference evidence="1 2" key="1">
    <citation type="submission" date="2023-07" db="EMBL/GenBank/DDBJ databases">
        <title>Genomic Encyclopedia of Type Strains, Phase IV (KMG-IV): sequencing the most valuable type-strain genomes for metagenomic binning, comparative biology and taxonomic classification.</title>
        <authorList>
            <person name="Goeker M."/>
        </authorList>
    </citation>
    <scope>NUCLEOTIDE SEQUENCE [LARGE SCALE GENOMIC DNA]</scope>
    <source>
        <strain evidence="1 2">DSM 19092</strain>
    </source>
</reference>
<dbReference type="EMBL" id="JAUSTR010000001">
    <property type="protein sequence ID" value="MDQ0161810.1"/>
    <property type="molecule type" value="Genomic_DNA"/>
</dbReference>
<sequence length="40" mass="4418">MKNTNWIISVKGYLGEKNIDVPLCAEELGKLIPANTQSQT</sequence>